<keyword evidence="2" id="KW-0547">Nucleotide-binding</keyword>
<dbReference type="FunCoup" id="A0A2J7QEY4">
    <property type="interactions" value="2592"/>
</dbReference>
<dbReference type="InterPro" id="IPR043129">
    <property type="entry name" value="ATPase_NBD"/>
</dbReference>
<reference evidence="5 6" key="1">
    <citation type="submission" date="2017-12" db="EMBL/GenBank/DDBJ databases">
        <title>Hemimetabolous genomes reveal molecular basis of termite eusociality.</title>
        <authorList>
            <person name="Harrison M.C."/>
            <person name="Jongepier E."/>
            <person name="Robertson H.M."/>
            <person name="Arning N."/>
            <person name="Bitard-Feildel T."/>
            <person name="Chao H."/>
            <person name="Childers C.P."/>
            <person name="Dinh H."/>
            <person name="Doddapaneni H."/>
            <person name="Dugan S."/>
            <person name="Gowin J."/>
            <person name="Greiner C."/>
            <person name="Han Y."/>
            <person name="Hu H."/>
            <person name="Hughes D.S.T."/>
            <person name="Huylmans A.-K."/>
            <person name="Kemena C."/>
            <person name="Kremer L.P.M."/>
            <person name="Lee S.L."/>
            <person name="Lopez-Ezquerra A."/>
            <person name="Mallet L."/>
            <person name="Monroy-Kuhn J.M."/>
            <person name="Moser A."/>
            <person name="Murali S.C."/>
            <person name="Muzny D.M."/>
            <person name="Otani S."/>
            <person name="Piulachs M.-D."/>
            <person name="Poelchau M."/>
            <person name="Qu J."/>
            <person name="Schaub F."/>
            <person name="Wada-Katsumata A."/>
            <person name="Worley K.C."/>
            <person name="Xie Q."/>
            <person name="Ylla G."/>
            <person name="Poulsen M."/>
            <person name="Gibbs R.A."/>
            <person name="Schal C."/>
            <person name="Richards S."/>
            <person name="Belles X."/>
            <person name="Korb J."/>
            <person name="Bornberg-Bauer E."/>
        </authorList>
    </citation>
    <scope>NUCLEOTIDE SEQUENCE [LARGE SCALE GENOMIC DNA]</scope>
    <source>
        <tissue evidence="5">Whole body</tissue>
    </source>
</reference>
<feature type="region of interest" description="Disordered" evidence="4">
    <location>
        <begin position="501"/>
        <end position="571"/>
    </location>
</feature>
<dbReference type="GO" id="GO:0140662">
    <property type="term" value="F:ATP-dependent protein folding chaperone"/>
    <property type="evidence" value="ECO:0007669"/>
    <property type="project" value="InterPro"/>
</dbReference>
<dbReference type="AlphaFoldDB" id="A0A2J7QEY4"/>
<evidence type="ECO:0000256" key="4">
    <source>
        <dbReference type="SAM" id="MobiDB-lite"/>
    </source>
</evidence>
<evidence type="ECO:0000313" key="6">
    <source>
        <dbReference type="Proteomes" id="UP000235965"/>
    </source>
</evidence>
<dbReference type="CDD" id="cd10228">
    <property type="entry name" value="ASKHA_NBD_HSP70_HSPA4_like"/>
    <property type="match status" value="1"/>
</dbReference>
<dbReference type="STRING" id="105785.A0A2J7QEY4"/>
<dbReference type="Proteomes" id="UP000235965">
    <property type="component" value="Unassembled WGS sequence"/>
</dbReference>
<dbReference type="GO" id="GO:0005524">
    <property type="term" value="F:ATP binding"/>
    <property type="evidence" value="ECO:0007669"/>
    <property type="project" value="UniProtKB-KW"/>
</dbReference>
<feature type="region of interest" description="Disordered" evidence="4">
    <location>
        <begin position="776"/>
        <end position="828"/>
    </location>
</feature>
<dbReference type="EMBL" id="NEVH01015305">
    <property type="protein sequence ID" value="PNF27137.1"/>
    <property type="molecule type" value="Genomic_DNA"/>
</dbReference>
<feature type="compositionally biased region" description="Basic and acidic residues" evidence="4">
    <location>
        <begin position="804"/>
        <end position="816"/>
    </location>
</feature>
<dbReference type="InterPro" id="IPR029048">
    <property type="entry name" value="HSP70_C_sf"/>
</dbReference>
<proteinExistence type="inferred from homology"/>
<dbReference type="InterPro" id="IPR013126">
    <property type="entry name" value="Hsp_70_fam"/>
</dbReference>
<keyword evidence="6" id="KW-1185">Reference proteome</keyword>
<dbReference type="FunFam" id="1.20.1270.10:FF:000002">
    <property type="entry name" value="Heat shock 70 kDa protein 4"/>
    <property type="match status" value="1"/>
</dbReference>
<dbReference type="Gene3D" id="3.90.640.10">
    <property type="entry name" value="Actin, Chain A, domain 4"/>
    <property type="match status" value="1"/>
</dbReference>
<dbReference type="Gene3D" id="3.30.30.30">
    <property type="match status" value="1"/>
</dbReference>
<dbReference type="SUPFAM" id="SSF100920">
    <property type="entry name" value="Heat shock protein 70kD (HSP70), peptide-binding domain"/>
    <property type="match status" value="1"/>
</dbReference>
<dbReference type="GO" id="GO:0005634">
    <property type="term" value="C:nucleus"/>
    <property type="evidence" value="ECO:0007669"/>
    <property type="project" value="TreeGrafter"/>
</dbReference>
<feature type="compositionally biased region" description="Low complexity" evidence="4">
    <location>
        <begin position="529"/>
        <end position="546"/>
    </location>
</feature>
<evidence type="ECO:0000256" key="3">
    <source>
        <dbReference type="ARBA" id="ARBA00022840"/>
    </source>
</evidence>
<dbReference type="Gene3D" id="1.20.1270.10">
    <property type="match status" value="2"/>
</dbReference>
<keyword evidence="3" id="KW-0067">ATP-binding</keyword>
<keyword evidence="5" id="KW-0346">Stress response</keyword>
<protein>
    <submittedName>
        <fullName evidence="5">Heat shock 70 kDa protein 4L</fullName>
    </submittedName>
</protein>
<sequence length="828" mass="93176">MAAMSVIGIDFGNESCYVAVARAGGIETIANDYSLRATPSCVALSGKNRILGVAAKNQMVTNMKNTIHGFKRFLGRKYNDPHVQQELKYLPFRVVQQPNGSIGVKVNYLDEEHTFSPEQITAMLFTKLKEVSENALKTKVNDCVISVPSFFTNAERKALLDAASIAGLNVLRLMNETTATALAYGIYKQDLPAPEEKPRNVVFVDCGHASLQVFACAFHKGKLKMLASASDPNLGGRDIDLILAEHFCTDFQSRYHIDPHSNHRAFLRLTSEVEKLKKQMSANSTKLPMNIECFMDDKDVHGDMKRADMEQLCGHLFKRVEKTLRKCLEDSKLHLEEIHAVEIVGGSSRIPAIKHVIEVVFGKQPSTTLNQDEAVSRGCALQCAMLSPAIRVREFSITDIQNYPIKLVWDASMGEDGEMEVFSQNHAVPFSKMLTFFRKEPFSMKAFYAGNIPYPDPYIGQFVVKDVKPSPEGESVKVKVKVRVNLHGILTISSASLVLKQDASEQDTNEQDNAGPEAMDTEAQKNEVNGSANQQQQGQTENSQANHIGNEDDTENQTASEKKDGTRKKKQLVKTVELPIEAYTHGYSQAELNNYIELECKMVASDRQEKERIDARNALEEYVYEVRGKLSSEEELATFVSENDRNSLCRQLDNMENWLYEEGEECNRQIYVDKLNVLKNLGEPIKTRRLEFELRPNALEELACVLQLTRKAVDQYRAGDERYSHLEESDIQKVQQTAEQTHRWLEEKRAALAGTPRTQNPPVTVAQIRQEKQNFENVVNPILTKPKPKADPPPPVNKENGNTAEKKDAQEDDSPKQEQQSDENMDVE</sequence>
<dbReference type="GO" id="GO:0005829">
    <property type="term" value="C:cytosol"/>
    <property type="evidence" value="ECO:0007669"/>
    <property type="project" value="TreeGrafter"/>
</dbReference>
<dbReference type="OrthoDB" id="434160at2759"/>
<name>A0A2J7QEY4_9NEOP</name>
<dbReference type="SUPFAM" id="SSF53067">
    <property type="entry name" value="Actin-like ATPase domain"/>
    <property type="match status" value="2"/>
</dbReference>
<gene>
    <name evidence="5" type="primary">Hspa4l</name>
    <name evidence="5" type="ORF">B7P43_G08561</name>
</gene>
<dbReference type="PANTHER" id="PTHR45639">
    <property type="entry name" value="HSC70CB, ISOFORM G-RELATED"/>
    <property type="match status" value="1"/>
</dbReference>
<evidence type="ECO:0000256" key="1">
    <source>
        <dbReference type="ARBA" id="ARBA00007381"/>
    </source>
</evidence>
<accession>A0A2J7QEY4</accession>
<dbReference type="FunFam" id="3.30.420.40:FF:000495">
    <property type="entry name" value="Heat shock protein 4b"/>
    <property type="match status" value="1"/>
</dbReference>
<dbReference type="InterPro" id="IPR029047">
    <property type="entry name" value="HSP70_peptide-bd_sf"/>
</dbReference>
<dbReference type="FunFam" id="3.30.30.30:FF:000002">
    <property type="entry name" value="Heat shock 70 kDa protein 4"/>
    <property type="match status" value="1"/>
</dbReference>
<dbReference type="Gene3D" id="2.60.34.10">
    <property type="entry name" value="Substrate Binding Domain Of DNAk, Chain A, domain 1"/>
    <property type="match status" value="1"/>
</dbReference>
<dbReference type="Gene3D" id="3.30.420.40">
    <property type="match status" value="2"/>
</dbReference>
<dbReference type="FunFam" id="3.30.420.40:FF:000171">
    <property type="entry name" value="Heat shock 70 kDa protein 4"/>
    <property type="match status" value="1"/>
</dbReference>
<organism evidence="5 6">
    <name type="scientific">Cryptotermes secundus</name>
    <dbReference type="NCBI Taxonomy" id="105785"/>
    <lineage>
        <taxon>Eukaryota</taxon>
        <taxon>Metazoa</taxon>
        <taxon>Ecdysozoa</taxon>
        <taxon>Arthropoda</taxon>
        <taxon>Hexapoda</taxon>
        <taxon>Insecta</taxon>
        <taxon>Pterygota</taxon>
        <taxon>Neoptera</taxon>
        <taxon>Polyneoptera</taxon>
        <taxon>Dictyoptera</taxon>
        <taxon>Blattodea</taxon>
        <taxon>Blattoidea</taxon>
        <taxon>Termitoidae</taxon>
        <taxon>Kalotermitidae</taxon>
        <taxon>Cryptotermitinae</taxon>
        <taxon>Cryptotermes</taxon>
    </lineage>
</organism>
<dbReference type="Pfam" id="PF00012">
    <property type="entry name" value="HSP70"/>
    <property type="match status" value="1"/>
</dbReference>
<evidence type="ECO:0000313" key="5">
    <source>
        <dbReference type="EMBL" id="PNF27137.1"/>
    </source>
</evidence>
<comment type="caution">
    <text evidence="5">The sequence shown here is derived from an EMBL/GenBank/DDBJ whole genome shotgun (WGS) entry which is preliminary data.</text>
</comment>
<dbReference type="PRINTS" id="PR00301">
    <property type="entry name" value="HEATSHOCK70"/>
</dbReference>
<dbReference type="InParanoid" id="A0A2J7QEY4"/>
<comment type="similarity">
    <text evidence="1">Belongs to the heat shock protein 70 family.</text>
</comment>
<evidence type="ECO:0000256" key="2">
    <source>
        <dbReference type="ARBA" id="ARBA00022741"/>
    </source>
</evidence>
<dbReference type="PANTHER" id="PTHR45639:SF4">
    <property type="entry name" value="HSC70CB, ISOFORM G"/>
    <property type="match status" value="1"/>
</dbReference>
<dbReference type="SUPFAM" id="SSF100934">
    <property type="entry name" value="Heat shock protein 70kD (HSP70), C-terminal subdomain"/>
    <property type="match status" value="2"/>
</dbReference>
<dbReference type="FunFam" id="3.90.640.10:FF:000004">
    <property type="entry name" value="Heat shock 70 kDa protein 4"/>
    <property type="match status" value="1"/>
</dbReference>